<evidence type="ECO:0000313" key="2">
    <source>
        <dbReference type="EMBL" id="MBB5844304.1"/>
    </source>
</evidence>
<protein>
    <submittedName>
        <fullName evidence="2">Uncharacterized protein</fullName>
    </submittedName>
</protein>
<evidence type="ECO:0000256" key="1">
    <source>
        <dbReference type="SAM" id="Phobius"/>
    </source>
</evidence>
<keyword evidence="1" id="KW-0812">Transmembrane</keyword>
<gene>
    <name evidence="2" type="ORF">HD599_002627</name>
</gene>
<dbReference type="AlphaFoldDB" id="A0A841APT5"/>
<comment type="caution">
    <text evidence="2">The sequence shown here is derived from an EMBL/GenBank/DDBJ whole genome shotgun (WGS) entry which is preliminary data.</text>
</comment>
<keyword evidence="1" id="KW-0472">Membrane</keyword>
<keyword evidence="1" id="KW-1133">Transmembrane helix</keyword>
<sequence>MPTLMTDDTLRQAQAPVFPETDVTASRPRTTIVLAWLVVGALVATLVVVFAVGTLTHVLRVGSEGSPVPGLSEVEQNIGIDLPDDTEVLAAERSDGAFSAELLLPDDTLPDFPLAGYATAESASEELTPALAGETVVEYLAAASSTLEASAAIVERDGRAVLFVDVRAVG</sequence>
<reference evidence="2 3" key="1">
    <citation type="submission" date="2020-08" db="EMBL/GenBank/DDBJ databases">
        <title>Sequencing the genomes of 1000 actinobacteria strains.</title>
        <authorList>
            <person name="Klenk H.-P."/>
        </authorList>
    </citation>
    <scope>NUCLEOTIDE SEQUENCE [LARGE SCALE GENOMIC DNA]</scope>
    <source>
        <strain evidence="2 3">DSM 105784</strain>
    </source>
</reference>
<proteinExistence type="predicted"/>
<accession>A0A841APT5</accession>
<dbReference type="EMBL" id="JACHMJ010000001">
    <property type="protein sequence ID" value="MBB5844304.1"/>
    <property type="molecule type" value="Genomic_DNA"/>
</dbReference>
<dbReference type="Proteomes" id="UP000536685">
    <property type="component" value="Unassembled WGS sequence"/>
</dbReference>
<organism evidence="2 3">
    <name type="scientific">Conyzicola lurida</name>
    <dbReference type="NCBI Taxonomy" id="1172621"/>
    <lineage>
        <taxon>Bacteria</taxon>
        <taxon>Bacillati</taxon>
        <taxon>Actinomycetota</taxon>
        <taxon>Actinomycetes</taxon>
        <taxon>Micrococcales</taxon>
        <taxon>Microbacteriaceae</taxon>
        <taxon>Conyzicola</taxon>
    </lineage>
</organism>
<keyword evidence="3" id="KW-1185">Reference proteome</keyword>
<dbReference type="RefSeq" id="WP_184238317.1">
    <property type="nucleotide sequence ID" value="NZ_JACHMJ010000001.1"/>
</dbReference>
<name>A0A841APT5_9MICO</name>
<evidence type="ECO:0000313" key="3">
    <source>
        <dbReference type="Proteomes" id="UP000536685"/>
    </source>
</evidence>
<feature type="transmembrane region" description="Helical" evidence="1">
    <location>
        <begin position="33"/>
        <end position="55"/>
    </location>
</feature>